<organism evidence="2 3">
    <name type="scientific">Pararge aegeria aegeria</name>
    <dbReference type="NCBI Taxonomy" id="348720"/>
    <lineage>
        <taxon>Eukaryota</taxon>
        <taxon>Metazoa</taxon>
        <taxon>Ecdysozoa</taxon>
        <taxon>Arthropoda</taxon>
        <taxon>Hexapoda</taxon>
        <taxon>Insecta</taxon>
        <taxon>Pterygota</taxon>
        <taxon>Neoptera</taxon>
        <taxon>Endopterygota</taxon>
        <taxon>Lepidoptera</taxon>
        <taxon>Glossata</taxon>
        <taxon>Ditrysia</taxon>
        <taxon>Papilionoidea</taxon>
        <taxon>Nymphalidae</taxon>
        <taxon>Satyrinae</taxon>
        <taxon>Satyrini</taxon>
        <taxon>Parargina</taxon>
        <taxon>Pararge</taxon>
    </lineage>
</organism>
<feature type="compositionally biased region" description="Basic and acidic residues" evidence="1">
    <location>
        <begin position="94"/>
        <end position="108"/>
    </location>
</feature>
<feature type="region of interest" description="Disordered" evidence="1">
    <location>
        <begin position="1"/>
        <end position="29"/>
    </location>
</feature>
<reference evidence="2" key="1">
    <citation type="submission" date="2022-03" db="EMBL/GenBank/DDBJ databases">
        <authorList>
            <person name="Lindestad O."/>
        </authorList>
    </citation>
    <scope>NUCLEOTIDE SEQUENCE</scope>
</reference>
<accession>A0A8S4QU12</accession>
<gene>
    <name evidence="2" type="primary">jg4533</name>
    <name evidence="2" type="ORF">PAEG_LOCUS6132</name>
</gene>
<protein>
    <submittedName>
        <fullName evidence="2">Jg4533 protein</fullName>
    </submittedName>
</protein>
<feature type="region of interest" description="Disordered" evidence="1">
    <location>
        <begin position="87"/>
        <end position="108"/>
    </location>
</feature>
<name>A0A8S4QU12_9NEOP</name>
<dbReference type="AlphaFoldDB" id="A0A8S4QU12"/>
<evidence type="ECO:0000313" key="3">
    <source>
        <dbReference type="Proteomes" id="UP000838756"/>
    </source>
</evidence>
<evidence type="ECO:0000313" key="2">
    <source>
        <dbReference type="EMBL" id="CAH2218285.1"/>
    </source>
</evidence>
<comment type="caution">
    <text evidence="2">The sequence shown here is derived from an EMBL/GenBank/DDBJ whole genome shotgun (WGS) entry which is preliminary data.</text>
</comment>
<dbReference type="Proteomes" id="UP000838756">
    <property type="component" value="Unassembled WGS sequence"/>
</dbReference>
<proteinExistence type="predicted"/>
<keyword evidence="3" id="KW-1185">Reference proteome</keyword>
<sequence length="108" mass="12489">MPAIRRTNLSRRTRNAASQAIQEQVKRTSNAKRGMKLNGIDGIEINNIEMLRYHQYIRLLFCHNNISLSSSFLTCEHRITIDLSPATTGYTVQEQEKKNEDEEEDAHK</sequence>
<evidence type="ECO:0000256" key="1">
    <source>
        <dbReference type="SAM" id="MobiDB-lite"/>
    </source>
</evidence>
<dbReference type="EMBL" id="CAKXAJ010019355">
    <property type="protein sequence ID" value="CAH2218285.1"/>
    <property type="molecule type" value="Genomic_DNA"/>
</dbReference>